<name>A0A5J6GTT1_STRKN</name>
<protein>
    <submittedName>
        <fullName evidence="1">DUF4188 domain-containing protein</fullName>
    </submittedName>
</protein>
<keyword evidence="2" id="KW-1185">Reference proteome</keyword>
<gene>
    <name evidence="1" type="ORF">CP970_09150</name>
</gene>
<dbReference type="EMBL" id="CP023699">
    <property type="protein sequence ID" value="QEU97218.1"/>
    <property type="molecule type" value="Genomic_DNA"/>
</dbReference>
<dbReference type="Proteomes" id="UP000325529">
    <property type="component" value="Chromosome"/>
</dbReference>
<dbReference type="OrthoDB" id="7566033at2"/>
<dbReference type="AlphaFoldDB" id="A0A5J6GTT1"/>
<organism evidence="1 2">
    <name type="scientific">Streptomyces kanamyceticus</name>
    <dbReference type="NCBI Taxonomy" id="1967"/>
    <lineage>
        <taxon>Bacteria</taxon>
        <taxon>Bacillati</taxon>
        <taxon>Actinomycetota</taxon>
        <taxon>Actinomycetes</taxon>
        <taxon>Kitasatosporales</taxon>
        <taxon>Streptomycetaceae</taxon>
        <taxon>Streptomyces</taxon>
    </lineage>
</organism>
<dbReference type="Pfam" id="PF13826">
    <property type="entry name" value="Monooxy_af470-like"/>
    <property type="match status" value="1"/>
</dbReference>
<dbReference type="InterPro" id="IPR025444">
    <property type="entry name" value="Monooxy_af470"/>
</dbReference>
<dbReference type="RefSeq" id="WP_079043621.1">
    <property type="nucleotide sequence ID" value="NZ_CP023699.1"/>
</dbReference>
<dbReference type="KEGG" id="ska:CP970_09150"/>
<evidence type="ECO:0000313" key="2">
    <source>
        <dbReference type="Proteomes" id="UP000325529"/>
    </source>
</evidence>
<sequence length="81" mass="9346">MRINHFWAVHHKAWQLANRKIREGRTRGHVGLWHGTYIALKGSYESIYFDMPPTGLAAAHGTLPLERRGRRAAERFAHRSA</sequence>
<reference evidence="1 2" key="1">
    <citation type="submission" date="2017-09" db="EMBL/GenBank/DDBJ databases">
        <authorList>
            <person name="Lee N."/>
            <person name="Cho B.-K."/>
        </authorList>
    </citation>
    <scope>NUCLEOTIDE SEQUENCE [LARGE SCALE GENOMIC DNA]</scope>
    <source>
        <strain evidence="1 2">ATCC 12853</strain>
    </source>
</reference>
<evidence type="ECO:0000313" key="1">
    <source>
        <dbReference type="EMBL" id="QEU97218.1"/>
    </source>
</evidence>
<proteinExistence type="predicted"/>
<accession>A0A5J6GTT1</accession>